<name>A0A812WNT4_SYMPI</name>
<dbReference type="EMBL" id="CAJNIZ010044542">
    <property type="protein sequence ID" value="CAE7692898.1"/>
    <property type="molecule type" value="Genomic_DNA"/>
</dbReference>
<sequence length="89" mass="9864">DWTAQHSFEGHSNACSLAYSRVQVECDVCRACTIQEAGCQVAHSPGSLPYDCNAALSNFFRAWSPEKKHWCCSSQGKGRFGFRVSGFRV</sequence>
<accession>A0A812WNT4</accession>
<dbReference type="OrthoDB" id="406759at2759"/>
<evidence type="ECO:0000313" key="2">
    <source>
        <dbReference type="Proteomes" id="UP000649617"/>
    </source>
</evidence>
<organism evidence="1 2">
    <name type="scientific">Symbiodinium pilosum</name>
    <name type="common">Dinoflagellate</name>
    <dbReference type="NCBI Taxonomy" id="2952"/>
    <lineage>
        <taxon>Eukaryota</taxon>
        <taxon>Sar</taxon>
        <taxon>Alveolata</taxon>
        <taxon>Dinophyceae</taxon>
        <taxon>Suessiales</taxon>
        <taxon>Symbiodiniaceae</taxon>
        <taxon>Symbiodinium</taxon>
    </lineage>
</organism>
<dbReference type="Proteomes" id="UP000649617">
    <property type="component" value="Unassembled WGS sequence"/>
</dbReference>
<protein>
    <submittedName>
        <fullName evidence="1">Uncharacterized protein</fullName>
    </submittedName>
</protein>
<keyword evidence="2" id="KW-1185">Reference proteome</keyword>
<comment type="caution">
    <text evidence="1">The sequence shown here is derived from an EMBL/GenBank/DDBJ whole genome shotgun (WGS) entry which is preliminary data.</text>
</comment>
<feature type="non-terminal residue" evidence="1">
    <location>
        <position position="1"/>
    </location>
</feature>
<evidence type="ECO:0000313" key="1">
    <source>
        <dbReference type="EMBL" id="CAE7692898.1"/>
    </source>
</evidence>
<dbReference type="AlphaFoldDB" id="A0A812WNT4"/>
<proteinExistence type="predicted"/>
<gene>
    <name evidence="1" type="ORF">SPIL2461_LOCUS19421</name>
</gene>
<reference evidence="1" key="1">
    <citation type="submission" date="2021-02" db="EMBL/GenBank/DDBJ databases">
        <authorList>
            <person name="Dougan E. K."/>
            <person name="Rhodes N."/>
            <person name="Thang M."/>
            <person name="Chan C."/>
        </authorList>
    </citation>
    <scope>NUCLEOTIDE SEQUENCE</scope>
</reference>